<dbReference type="Proteomes" id="UP000001052">
    <property type="component" value="Chromosome"/>
</dbReference>
<evidence type="ECO:0000313" key="2">
    <source>
        <dbReference type="Proteomes" id="UP000001052"/>
    </source>
</evidence>
<protein>
    <submittedName>
        <fullName evidence="1">Uncharacterized protein</fullName>
    </submittedName>
</protein>
<organism evidence="1 2">
    <name type="scientific">Desulfohalobium retbaense (strain ATCC 49708 / DSM 5692 / JCM 16813 / HR100)</name>
    <dbReference type="NCBI Taxonomy" id="485915"/>
    <lineage>
        <taxon>Bacteria</taxon>
        <taxon>Pseudomonadati</taxon>
        <taxon>Thermodesulfobacteriota</taxon>
        <taxon>Desulfovibrionia</taxon>
        <taxon>Desulfovibrionales</taxon>
        <taxon>Desulfohalobiaceae</taxon>
        <taxon>Desulfohalobium</taxon>
    </lineage>
</organism>
<dbReference type="RefSeq" id="WP_015751143.1">
    <property type="nucleotide sequence ID" value="NC_013223.1"/>
</dbReference>
<sequence>MAAIEDISLQDVTKTIQHLDALYAQSPQSYEDILRGISEEFRLAREWMMTMSRMAEQGSQEDQLRMADMGVKQLLALWVLYKDINLPQVHLPEETPSDSEQS</sequence>
<dbReference type="HOGENOM" id="CLU_2368248_0_0_7"/>
<dbReference type="EMBL" id="CP001734">
    <property type="protein sequence ID" value="ACV67985.1"/>
    <property type="molecule type" value="Genomic_DNA"/>
</dbReference>
<dbReference type="OrthoDB" id="5472241at2"/>
<dbReference type="eggNOG" id="ENOG502ZIVQ">
    <property type="taxonomic scope" value="Bacteria"/>
</dbReference>
<accession>C8X0N8</accession>
<name>C8X0N8_DESRD</name>
<gene>
    <name evidence="1" type="ordered locus">Dret_0693</name>
</gene>
<dbReference type="AlphaFoldDB" id="C8X0N8"/>
<evidence type="ECO:0000313" key="1">
    <source>
        <dbReference type="EMBL" id="ACV67985.1"/>
    </source>
</evidence>
<dbReference type="STRING" id="485915.Dret_0693"/>
<keyword evidence="2" id="KW-1185">Reference proteome</keyword>
<dbReference type="KEGG" id="drt:Dret_0693"/>
<reference evidence="2" key="1">
    <citation type="submission" date="2009-09" db="EMBL/GenBank/DDBJ databases">
        <title>The complete chromosome of Desulfohalobium retbaense DSM 5692.</title>
        <authorList>
            <consortium name="US DOE Joint Genome Institute (JGI-PGF)"/>
            <person name="Lucas S."/>
            <person name="Copeland A."/>
            <person name="Lapidus A."/>
            <person name="Glavina del Rio T."/>
            <person name="Dalin E."/>
            <person name="Tice H."/>
            <person name="Bruce D."/>
            <person name="Goodwin L."/>
            <person name="Pitluck S."/>
            <person name="Kyrpides N."/>
            <person name="Mavromatis K."/>
            <person name="Ivanova N."/>
            <person name="Mikhailova N."/>
            <person name="Munk A.C."/>
            <person name="Brettin T."/>
            <person name="Detter J.C."/>
            <person name="Han C."/>
            <person name="Tapia R."/>
            <person name="Larimer F."/>
            <person name="Land M."/>
            <person name="Hauser L."/>
            <person name="Markowitz V."/>
            <person name="Cheng J.-F."/>
            <person name="Hugenholtz P."/>
            <person name="Woyke T."/>
            <person name="Wu D."/>
            <person name="Spring S."/>
            <person name="Klenk H.-P."/>
            <person name="Eisen J.A."/>
        </authorList>
    </citation>
    <scope>NUCLEOTIDE SEQUENCE [LARGE SCALE GENOMIC DNA]</scope>
    <source>
        <strain evidence="2">DSM 5692</strain>
    </source>
</reference>
<proteinExistence type="predicted"/>
<reference evidence="1 2" key="2">
    <citation type="journal article" date="2010" name="Stand. Genomic Sci.">
        <title>Complete genome sequence of Desulfohalobium retbaense type strain (HR(100)).</title>
        <authorList>
            <person name="Spring S."/>
            <person name="Nolan M."/>
            <person name="Lapidus A."/>
            <person name="Glavina Del Rio T."/>
            <person name="Copeland A."/>
            <person name="Tice H."/>
            <person name="Cheng J.F."/>
            <person name="Lucas S."/>
            <person name="Land M."/>
            <person name="Chen F."/>
            <person name="Bruce D."/>
            <person name="Goodwin L."/>
            <person name="Pitluck S."/>
            <person name="Ivanova N."/>
            <person name="Mavromatis K."/>
            <person name="Mikhailova N."/>
            <person name="Pati A."/>
            <person name="Chen A."/>
            <person name="Palaniappan K."/>
            <person name="Hauser L."/>
            <person name="Chang Y.J."/>
            <person name="Jeffries C.D."/>
            <person name="Munk C."/>
            <person name="Kiss H."/>
            <person name="Chain P."/>
            <person name="Han C."/>
            <person name="Brettin T."/>
            <person name="Detter J.C."/>
            <person name="Schuler E."/>
            <person name="Goker M."/>
            <person name="Rohde M."/>
            <person name="Bristow J."/>
            <person name="Eisen J.A."/>
            <person name="Markowitz V."/>
            <person name="Hugenholtz P."/>
            <person name="Kyrpides N.C."/>
            <person name="Klenk H.P."/>
        </authorList>
    </citation>
    <scope>NUCLEOTIDE SEQUENCE [LARGE SCALE GENOMIC DNA]</scope>
    <source>
        <strain evidence="1 2">DSM 5692</strain>
    </source>
</reference>